<keyword evidence="2" id="KW-1185">Reference proteome</keyword>
<evidence type="ECO:0000313" key="2">
    <source>
        <dbReference type="Proteomes" id="UP000256964"/>
    </source>
</evidence>
<reference evidence="1 2" key="1">
    <citation type="journal article" date="2018" name="Biotechnol. Biofuels">
        <title>Integrative visual omics of the white-rot fungus Polyporus brumalis exposes the biotechnological potential of its oxidative enzymes for delignifying raw plant biomass.</title>
        <authorList>
            <person name="Miyauchi S."/>
            <person name="Rancon A."/>
            <person name="Drula E."/>
            <person name="Hage H."/>
            <person name="Chaduli D."/>
            <person name="Favel A."/>
            <person name="Grisel S."/>
            <person name="Henrissat B."/>
            <person name="Herpoel-Gimbert I."/>
            <person name="Ruiz-Duenas F.J."/>
            <person name="Chevret D."/>
            <person name="Hainaut M."/>
            <person name="Lin J."/>
            <person name="Wang M."/>
            <person name="Pangilinan J."/>
            <person name="Lipzen A."/>
            <person name="Lesage-Meessen L."/>
            <person name="Navarro D."/>
            <person name="Riley R."/>
            <person name="Grigoriev I.V."/>
            <person name="Zhou S."/>
            <person name="Raouche S."/>
            <person name="Rosso M.N."/>
        </authorList>
    </citation>
    <scope>NUCLEOTIDE SEQUENCE [LARGE SCALE GENOMIC DNA]</scope>
    <source>
        <strain evidence="1 2">BRFM 1820</strain>
    </source>
</reference>
<sequence length="73" mass="8295">MLKHSLAFTLDEDKEQVCFLQECNKHGQVRLLRTRLPPIGQLDAPIAKPTEQQWLDTRNSALQCPPPPAFLLS</sequence>
<dbReference type="EMBL" id="KZ857433">
    <property type="protein sequence ID" value="RDX45804.1"/>
    <property type="molecule type" value="Genomic_DNA"/>
</dbReference>
<dbReference type="AlphaFoldDB" id="A0A371CZT9"/>
<organism evidence="1 2">
    <name type="scientific">Lentinus brumalis</name>
    <dbReference type="NCBI Taxonomy" id="2498619"/>
    <lineage>
        <taxon>Eukaryota</taxon>
        <taxon>Fungi</taxon>
        <taxon>Dikarya</taxon>
        <taxon>Basidiomycota</taxon>
        <taxon>Agaricomycotina</taxon>
        <taxon>Agaricomycetes</taxon>
        <taxon>Polyporales</taxon>
        <taxon>Polyporaceae</taxon>
        <taxon>Lentinus</taxon>
    </lineage>
</organism>
<protein>
    <submittedName>
        <fullName evidence="1">Uncharacterized protein</fullName>
    </submittedName>
</protein>
<proteinExistence type="predicted"/>
<name>A0A371CZT9_9APHY</name>
<dbReference type="Proteomes" id="UP000256964">
    <property type="component" value="Unassembled WGS sequence"/>
</dbReference>
<gene>
    <name evidence="1" type="ORF">OH76DRAFT_1407568</name>
</gene>
<evidence type="ECO:0000313" key="1">
    <source>
        <dbReference type="EMBL" id="RDX45804.1"/>
    </source>
</evidence>
<accession>A0A371CZT9</accession>